<reference evidence="3" key="2">
    <citation type="journal article" date="2023" name="Plants (Basel)">
        <title>Annotation of the Turnera subulata (Passifloraceae) Draft Genome Reveals the S-Locus Evolved after the Divergence of Turneroideae from Passifloroideae in a Stepwise Manner.</title>
        <authorList>
            <person name="Henning P.M."/>
            <person name="Roalson E.H."/>
            <person name="Mir W."/>
            <person name="McCubbin A.G."/>
            <person name="Shore J.S."/>
        </authorList>
    </citation>
    <scope>NUCLEOTIDE SEQUENCE</scope>
    <source>
        <strain evidence="3">F60SS</strain>
    </source>
</reference>
<dbReference type="EMBL" id="JAKUCV010004175">
    <property type="protein sequence ID" value="KAJ4836262.1"/>
    <property type="molecule type" value="Genomic_DNA"/>
</dbReference>
<proteinExistence type="predicted"/>
<accession>A0A9Q0FRJ2</accession>
<organism evidence="3 4">
    <name type="scientific">Turnera subulata</name>
    <dbReference type="NCBI Taxonomy" id="218843"/>
    <lineage>
        <taxon>Eukaryota</taxon>
        <taxon>Viridiplantae</taxon>
        <taxon>Streptophyta</taxon>
        <taxon>Embryophyta</taxon>
        <taxon>Tracheophyta</taxon>
        <taxon>Spermatophyta</taxon>
        <taxon>Magnoliopsida</taxon>
        <taxon>eudicotyledons</taxon>
        <taxon>Gunneridae</taxon>
        <taxon>Pentapetalae</taxon>
        <taxon>rosids</taxon>
        <taxon>fabids</taxon>
        <taxon>Malpighiales</taxon>
        <taxon>Passifloraceae</taxon>
        <taxon>Turnera</taxon>
    </lineage>
</organism>
<sequence>MPPPPCLAICKSAGLVFFPRRLALAATDGCNHPPSARDCHPTKQPPHAELQIVASTSFVSRRPRPSPPEPLSRPSPSRGCMEGSGVVALRDFCVDDEPGTGVLERFCFVNSTWVLTVLGSAMNSSRIGAVNSNL</sequence>
<dbReference type="AlphaFoldDB" id="A0A9Q0FRJ2"/>
<evidence type="ECO:0000256" key="1">
    <source>
        <dbReference type="SAM" id="MobiDB-lite"/>
    </source>
</evidence>
<keyword evidence="2" id="KW-0732">Signal</keyword>
<dbReference type="Proteomes" id="UP001141552">
    <property type="component" value="Unassembled WGS sequence"/>
</dbReference>
<protein>
    <submittedName>
        <fullName evidence="3">Uncharacterized protein</fullName>
    </submittedName>
</protein>
<comment type="caution">
    <text evidence="3">The sequence shown here is derived from an EMBL/GenBank/DDBJ whole genome shotgun (WGS) entry which is preliminary data.</text>
</comment>
<evidence type="ECO:0000313" key="4">
    <source>
        <dbReference type="Proteomes" id="UP001141552"/>
    </source>
</evidence>
<feature type="signal peptide" evidence="2">
    <location>
        <begin position="1"/>
        <end position="25"/>
    </location>
</feature>
<evidence type="ECO:0000313" key="3">
    <source>
        <dbReference type="EMBL" id="KAJ4836262.1"/>
    </source>
</evidence>
<feature type="chain" id="PRO_5040122896" evidence="2">
    <location>
        <begin position="26"/>
        <end position="134"/>
    </location>
</feature>
<evidence type="ECO:0000256" key="2">
    <source>
        <dbReference type="SAM" id="SignalP"/>
    </source>
</evidence>
<name>A0A9Q0FRJ2_9ROSI</name>
<keyword evidence="4" id="KW-1185">Reference proteome</keyword>
<gene>
    <name evidence="3" type="ORF">Tsubulata_033005</name>
</gene>
<reference evidence="3" key="1">
    <citation type="submission" date="2022-02" db="EMBL/GenBank/DDBJ databases">
        <authorList>
            <person name="Henning P.M."/>
            <person name="McCubbin A.G."/>
            <person name="Shore J.S."/>
        </authorList>
    </citation>
    <scope>NUCLEOTIDE SEQUENCE</scope>
    <source>
        <strain evidence="3">F60SS</strain>
        <tissue evidence="3">Leaves</tissue>
    </source>
</reference>
<feature type="region of interest" description="Disordered" evidence="1">
    <location>
        <begin position="56"/>
        <end position="82"/>
    </location>
</feature>